<dbReference type="EMBL" id="LHXW01000016">
    <property type="protein sequence ID" value="KXB00025.1"/>
    <property type="molecule type" value="Genomic_DNA"/>
</dbReference>
<accession>A0A133V0R5</accession>
<protein>
    <recommendedName>
        <fullName evidence="1">DUF6788 domain-containing protein</fullName>
    </recommendedName>
</protein>
<gene>
    <name evidence="2" type="ORF">AKJ42_01965</name>
</gene>
<evidence type="ECO:0000313" key="3">
    <source>
        <dbReference type="Proteomes" id="UP000070520"/>
    </source>
</evidence>
<keyword evidence="3" id="KW-1185">Reference proteome</keyword>
<dbReference type="Pfam" id="PF20586">
    <property type="entry name" value="DUF6788"/>
    <property type="match status" value="1"/>
</dbReference>
<comment type="caution">
    <text evidence="2">The sequence shown here is derived from an EMBL/GenBank/DDBJ whole genome shotgun (WGS) entry which is preliminary data.</text>
</comment>
<dbReference type="AlphaFoldDB" id="A0A133V0R5"/>
<evidence type="ECO:0000259" key="1">
    <source>
        <dbReference type="Pfam" id="PF20586"/>
    </source>
</evidence>
<organism evidence="2 3">
    <name type="scientific">candidate division MSBL1 archaeon SCGC-AAA261C02</name>
    <dbReference type="NCBI Taxonomy" id="1698272"/>
    <lineage>
        <taxon>Archaea</taxon>
        <taxon>Methanobacteriati</taxon>
        <taxon>Methanobacteriota</taxon>
        <taxon>candidate division MSBL1</taxon>
    </lineage>
</organism>
<name>A0A133V0R5_9EURY</name>
<reference evidence="2 3" key="1">
    <citation type="journal article" date="2016" name="Sci. Rep.">
        <title>Metabolic traits of an uncultured archaeal lineage -MSBL1- from brine pools of the Red Sea.</title>
        <authorList>
            <person name="Mwirichia R."/>
            <person name="Alam I."/>
            <person name="Rashid M."/>
            <person name="Vinu M."/>
            <person name="Ba-Alawi W."/>
            <person name="Anthony Kamau A."/>
            <person name="Kamanda Ngugi D."/>
            <person name="Goker M."/>
            <person name="Klenk H.P."/>
            <person name="Bajic V."/>
            <person name="Stingl U."/>
        </authorList>
    </citation>
    <scope>NUCLEOTIDE SEQUENCE [LARGE SCALE GENOMIC DNA]</scope>
    <source>
        <strain evidence="2">SCGC-AAA261C02</strain>
    </source>
</reference>
<feature type="domain" description="DUF6788" evidence="1">
    <location>
        <begin position="5"/>
        <end position="73"/>
    </location>
</feature>
<proteinExistence type="predicted"/>
<dbReference type="Proteomes" id="UP000070520">
    <property type="component" value="Unassembled WGS sequence"/>
</dbReference>
<dbReference type="InterPro" id="IPR046738">
    <property type="entry name" value="DUF6788"/>
</dbReference>
<evidence type="ECO:0000313" key="2">
    <source>
        <dbReference type="EMBL" id="KXB00025.1"/>
    </source>
</evidence>
<sequence length="99" mass="11619">MKSRYHELKSKSYVLGELSLGSIQTKWKTCGDPNCKCARGEKHGPYYYLSFTDRKTGKTTFSYIHKDELSKLKGRIQNYGKFRNELRELMEIEAEMRKG</sequence>